<accession>A0AAN6VL02</accession>
<dbReference type="EMBL" id="MU856949">
    <property type="protein sequence ID" value="KAK4153162.1"/>
    <property type="molecule type" value="Genomic_DNA"/>
</dbReference>
<dbReference type="InterPro" id="IPR012334">
    <property type="entry name" value="Pectin_lyas_fold"/>
</dbReference>
<gene>
    <name evidence="3" type="ORF">C8A00DRAFT_34106</name>
</gene>
<feature type="chain" id="PRO_5042902324" evidence="1">
    <location>
        <begin position="23"/>
        <end position="774"/>
    </location>
</feature>
<dbReference type="SUPFAM" id="SSF51126">
    <property type="entry name" value="Pectin lyase-like"/>
    <property type="match status" value="2"/>
</dbReference>
<dbReference type="PANTHER" id="PTHR33928:SF2">
    <property type="entry name" value="PECTATE LYASE SUPERFAMILY PROTEIN DOMAIN-CONTAINING PROTEIN-RELATED"/>
    <property type="match status" value="1"/>
</dbReference>
<dbReference type="InterPro" id="IPR039279">
    <property type="entry name" value="QRT3-like"/>
</dbReference>
<reference evidence="3" key="1">
    <citation type="journal article" date="2023" name="Mol. Phylogenet. Evol.">
        <title>Genome-scale phylogeny and comparative genomics of the fungal order Sordariales.</title>
        <authorList>
            <person name="Hensen N."/>
            <person name="Bonometti L."/>
            <person name="Westerberg I."/>
            <person name="Brannstrom I.O."/>
            <person name="Guillou S."/>
            <person name="Cros-Aarteil S."/>
            <person name="Calhoun S."/>
            <person name="Haridas S."/>
            <person name="Kuo A."/>
            <person name="Mondo S."/>
            <person name="Pangilinan J."/>
            <person name="Riley R."/>
            <person name="LaButti K."/>
            <person name="Andreopoulos B."/>
            <person name="Lipzen A."/>
            <person name="Chen C."/>
            <person name="Yan M."/>
            <person name="Daum C."/>
            <person name="Ng V."/>
            <person name="Clum A."/>
            <person name="Steindorff A."/>
            <person name="Ohm R.A."/>
            <person name="Martin F."/>
            <person name="Silar P."/>
            <person name="Natvig D.O."/>
            <person name="Lalanne C."/>
            <person name="Gautier V."/>
            <person name="Ament-Velasquez S.L."/>
            <person name="Kruys A."/>
            <person name="Hutchinson M.I."/>
            <person name="Powell A.J."/>
            <person name="Barry K."/>
            <person name="Miller A.N."/>
            <person name="Grigoriev I.V."/>
            <person name="Debuchy R."/>
            <person name="Gladieux P."/>
            <person name="Hiltunen Thoren M."/>
            <person name="Johannesson H."/>
        </authorList>
    </citation>
    <scope>NUCLEOTIDE SEQUENCE</scope>
    <source>
        <strain evidence="3">CBS 538.74</strain>
    </source>
</reference>
<dbReference type="GO" id="GO:0004650">
    <property type="term" value="F:polygalacturonase activity"/>
    <property type="evidence" value="ECO:0007669"/>
    <property type="project" value="InterPro"/>
</dbReference>
<organism evidence="3 4">
    <name type="scientific">Chaetomidium leptoderma</name>
    <dbReference type="NCBI Taxonomy" id="669021"/>
    <lineage>
        <taxon>Eukaryota</taxon>
        <taxon>Fungi</taxon>
        <taxon>Dikarya</taxon>
        <taxon>Ascomycota</taxon>
        <taxon>Pezizomycotina</taxon>
        <taxon>Sordariomycetes</taxon>
        <taxon>Sordariomycetidae</taxon>
        <taxon>Sordariales</taxon>
        <taxon>Chaetomiaceae</taxon>
        <taxon>Chaetomidium</taxon>
    </lineage>
</organism>
<sequence>MFHIRSLAAVLSAAACLGVVDGSPAGLPHAASVGPRQSATSSFWYANIDHTTANIRGFAPDLDGDYAYEVFRAVTPGDGAGIQTAINSATNNNNRHGQWFASQPRVVYIPPGEYLIDKTIYMNTDTIIMGDATNPPVLKAAPSFPRDGTLFSGQDPTTGISGELSFAVSLKNIVLDTTNVPGNAPFVALWWGVAQAAHLQNVKIRMPYSVDGVGHSGIRLGRGSTLSVSDVRIEGGQNGIWHNGHQQALFKSIYFYQNTVGMLIDGGNTISIVNPTFDTVGTCVLNTGGSPWIGLIDAKSVNSGVNLKTTVWPSFLIENLSKDSPGSDVVQGPGDFILAPQSHVAQFSFGNTINRNPTYGSVSSALNRPAALTTTAGSSGRYPALPAPNYASNPVSDFLNVKDPAQNGGRVILGDNTVDESAALNAILLLAASTNKIAYFPFGKYRVESTLHIPRGSRLVGEAWATITAHGAFFKDAAHPKPVVAVGAPGDVGVAHIQDMRFTVGDVLPGAILLQFHMAGNQPGDVAVWNSLVTVGGTRGAAPLTDACRDAAAQCKAAFLGMHFAETSSVYVENVWNWVADHVGEKFDGGSSFAAGRGALVEATRGTWLQGLGSEHWWLYQLNLNKAENVFVSLLQSETNYDQGDNNLMVPPAPWQVDEAGWGDPTFAWCGQGDKRCRMGPANYINGGKGIRTYASASWAFFSGPGYQQCAGQFQCQRHMHFVKETPADLQAFGLCSKDAYAVLRLTDGTEIVTSEGYTGSWPGGGGDVGRYTA</sequence>
<dbReference type="FunFam" id="2.160.20.10:FF:000049">
    <property type="entry name" value="Putative exo-beta-1,3-glucanase"/>
    <property type="match status" value="1"/>
</dbReference>
<dbReference type="Gene3D" id="2.160.20.10">
    <property type="entry name" value="Single-stranded right-handed beta-helix, Pectin lyase-like"/>
    <property type="match status" value="2"/>
</dbReference>
<evidence type="ECO:0000313" key="4">
    <source>
        <dbReference type="Proteomes" id="UP001302745"/>
    </source>
</evidence>
<dbReference type="InterPro" id="IPR011050">
    <property type="entry name" value="Pectin_lyase_fold/virulence"/>
</dbReference>
<dbReference type="AlphaFoldDB" id="A0AAN6VL02"/>
<dbReference type="Proteomes" id="UP001302745">
    <property type="component" value="Unassembled WGS sequence"/>
</dbReference>
<keyword evidence="3" id="KW-0378">Hydrolase</keyword>
<protein>
    <submittedName>
        <fullName evidence="3">Glycoside hydrolase</fullName>
    </submittedName>
</protein>
<reference evidence="3" key="2">
    <citation type="submission" date="2023-05" db="EMBL/GenBank/DDBJ databases">
        <authorList>
            <consortium name="Lawrence Berkeley National Laboratory"/>
            <person name="Steindorff A."/>
            <person name="Hensen N."/>
            <person name="Bonometti L."/>
            <person name="Westerberg I."/>
            <person name="Brannstrom I.O."/>
            <person name="Guillou S."/>
            <person name="Cros-Aarteil S."/>
            <person name="Calhoun S."/>
            <person name="Haridas S."/>
            <person name="Kuo A."/>
            <person name="Mondo S."/>
            <person name="Pangilinan J."/>
            <person name="Riley R."/>
            <person name="Labutti K."/>
            <person name="Andreopoulos B."/>
            <person name="Lipzen A."/>
            <person name="Chen C."/>
            <person name="Yanf M."/>
            <person name="Daum C."/>
            <person name="Ng V."/>
            <person name="Clum A."/>
            <person name="Ohm R."/>
            <person name="Martin F."/>
            <person name="Silar P."/>
            <person name="Natvig D."/>
            <person name="Lalanne C."/>
            <person name="Gautier V."/>
            <person name="Ament-Velasquez S.L."/>
            <person name="Kruys A."/>
            <person name="Hutchinson M.I."/>
            <person name="Powell A.J."/>
            <person name="Barry K."/>
            <person name="Miller A.N."/>
            <person name="Grigoriev I.V."/>
            <person name="Debuchy R."/>
            <person name="Gladieux P."/>
            <person name="Thoren M.H."/>
            <person name="Johannesson H."/>
        </authorList>
    </citation>
    <scope>NUCLEOTIDE SEQUENCE</scope>
    <source>
        <strain evidence="3">CBS 538.74</strain>
    </source>
</reference>
<name>A0AAN6VL02_9PEZI</name>
<dbReference type="PROSITE" id="PS51257">
    <property type="entry name" value="PROKAR_LIPOPROTEIN"/>
    <property type="match status" value="1"/>
</dbReference>
<feature type="signal peptide" evidence="1">
    <location>
        <begin position="1"/>
        <end position="22"/>
    </location>
</feature>
<dbReference type="Pfam" id="PF12708">
    <property type="entry name" value="Pect-lyase_RHGA_epim"/>
    <property type="match status" value="2"/>
</dbReference>
<evidence type="ECO:0000313" key="3">
    <source>
        <dbReference type="EMBL" id="KAK4153162.1"/>
    </source>
</evidence>
<dbReference type="CDD" id="cd23668">
    <property type="entry name" value="GH55_beta13glucanase-like"/>
    <property type="match status" value="1"/>
</dbReference>
<dbReference type="PANTHER" id="PTHR33928">
    <property type="entry name" value="POLYGALACTURONASE QRT3"/>
    <property type="match status" value="1"/>
</dbReference>
<keyword evidence="1" id="KW-0732">Signal</keyword>
<proteinExistence type="predicted"/>
<keyword evidence="4" id="KW-1185">Reference proteome</keyword>
<evidence type="ECO:0000256" key="1">
    <source>
        <dbReference type="SAM" id="SignalP"/>
    </source>
</evidence>
<dbReference type="InterPro" id="IPR024535">
    <property type="entry name" value="RHGA/B-epi-like_pectate_lyase"/>
</dbReference>
<evidence type="ECO:0000259" key="2">
    <source>
        <dbReference type="Pfam" id="PF12708"/>
    </source>
</evidence>
<feature type="domain" description="Rhamnogalacturonase A/B/Epimerase-like pectate lyase" evidence="2">
    <location>
        <begin position="413"/>
        <end position="473"/>
    </location>
</feature>
<feature type="domain" description="Rhamnogalacturonase A/B/Epimerase-like pectate lyase" evidence="2">
    <location>
        <begin position="80"/>
        <end position="279"/>
    </location>
</feature>
<comment type="caution">
    <text evidence="3">The sequence shown here is derived from an EMBL/GenBank/DDBJ whole genome shotgun (WGS) entry which is preliminary data.</text>
</comment>